<dbReference type="AlphaFoldDB" id="A0A922DYQ7"/>
<dbReference type="Proteomes" id="UP000811246">
    <property type="component" value="Chromosome 10"/>
</dbReference>
<keyword evidence="1" id="KW-0812">Transmembrane</keyword>
<gene>
    <name evidence="2" type="ORF">I3842_10G130900</name>
</gene>
<proteinExistence type="predicted"/>
<feature type="transmembrane region" description="Helical" evidence="1">
    <location>
        <begin position="60"/>
        <end position="80"/>
    </location>
</feature>
<organism evidence="2 3">
    <name type="scientific">Carya illinoinensis</name>
    <name type="common">Pecan</name>
    <dbReference type="NCBI Taxonomy" id="32201"/>
    <lineage>
        <taxon>Eukaryota</taxon>
        <taxon>Viridiplantae</taxon>
        <taxon>Streptophyta</taxon>
        <taxon>Embryophyta</taxon>
        <taxon>Tracheophyta</taxon>
        <taxon>Spermatophyta</taxon>
        <taxon>Magnoliopsida</taxon>
        <taxon>eudicotyledons</taxon>
        <taxon>Gunneridae</taxon>
        <taxon>Pentapetalae</taxon>
        <taxon>rosids</taxon>
        <taxon>fabids</taxon>
        <taxon>Fagales</taxon>
        <taxon>Juglandaceae</taxon>
        <taxon>Carya</taxon>
    </lineage>
</organism>
<keyword evidence="1" id="KW-1133">Transmembrane helix</keyword>
<name>A0A922DYQ7_CARIL</name>
<protein>
    <submittedName>
        <fullName evidence="2">Uncharacterized protein</fullName>
    </submittedName>
</protein>
<accession>A0A922DYQ7</accession>
<feature type="transmembrane region" description="Helical" evidence="1">
    <location>
        <begin position="100"/>
        <end position="121"/>
    </location>
</feature>
<evidence type="ECO:0000256" key="1">
    <source>
        <dbReference type="SAM" id="Phobius"/>
    </source>
</evidence>
<reference evidence="2" key="1">
    <citation type="submission" date="2021-01" db="EMBL/GenBank/DDBJ databases">
        <authorList>
            <person name="Lovell J.T."/>
            <person name="Bentley N."/>
            <person name="Bhattarai G."/>
            <person name="Jenkins J.W."/>
            <person name="Sreedasyam A."/>
            <person name="Alarcon Y."/>
            <person name="Bock C."/>
            <person name="Boston L."/>
            <person name="Carlson J."/>
            <person name="Cervantes K."/>
            <person name="Clermont K."/>
            <person name="Krom N."/>
            <person name="Kubenka K."/>
            <person name="Mamidi S."/>
            <person name="Mattison C."/>
            <person name="Monteros M."/>
            <person name="Pisani C."/>
            <person name="Plott C."/>
            <person name="Rajasekar S."/>
            <person name="Rhein H.S."/>
            <person name="Rohla C."/>
            <person name="Song M."/>
            <person name="Hilaire R.S."/>
            <person name="Shu S."/>
            <person name="Wells L."/>
            <person name="Wang X."/>
            <person name="Webber J."/>
            <person name="Heerema R.J."/>
            <person name="Klein P."/>
            <person name="Conner P."/>
            <person name="Grauke L."/>
            <person name="Grimwood J."/>
            <person name="Schmutz J."/>
            <person name="Randall J.J."/>
        </authorList>
    </citation>
    <scope>NUCLEOTIDE SEQUENCE</scope>
    <source>
        <tissue evidence="2">Leaf</tissue>
    </source>
</reference>
<sequence>MAQLLLISTKKSLASLYLSPSHSLSLQLCTPGFPPSLSLSLSLPRLPFLLSVKPPPQTHLLLPFFVFFLVFFDLLIRRLASFHATNAFFIPCDPIPLSLSLSLLHGISYTLYILLSICFLAKQWKRTPTDKF</sequence>
<keyword evidence="1" id="KW-0472">Membrane</keyword>
<evidence type="ECO:0000313" key="2">
    <source>
        <dbReference type="EMBL" id="KAG6692756.1"/>
    </source>
</evidence>
<comment type="caution">
    <text evidence="2">The sequence shown here is derived from an EMBL/GenBank/DDBJ whole genome shotgun (WGS) entry which is preliminary data.</text>
</comment>
<evidence type="ECO:0000313" key="3">
    <source>
        <dbReference type="Proteomes" id="UP000811246"/>
    </source>
</evidence>
<dbReference type="EMBL" id="CM031834">
    <property type="protein sequence ID" value="KAG6692756.1"/>
    <property type="molecule type" value="Genomic_DNA"/>
</dbReference>